<sequence>MPLLTASTTPDGFVEKTIQVNGITVNYAIGGGGPAVVLLHGYPETWYSWRKVMPALAERYTVIAPDLRGSGGSDAPESGYDKATLAEDVHQLLVALGLDEQVNVVGHDIGTMVAYAYAAAHRSSTRRLALLEAPLVDELAYELPAWTRNGPGLWNFGFFTLDNGLPEKIVVGREDIWIEGFIGWMELVKGGVDEQALAEYAQSLRRPGYLRASYEYFTTFPRDVQDTIRNRGTALTMPVLAIGAEGALGEIVPDQARKYAHDVTGAVIPGGHWIPEEAPEILLEHMLPFLAY</sequence>
<keyword evidence="1" id="KW-0378">Hydrolase</keyword>
<accession>A0A3E0HYK4</accession>
<dbReference type="InterPro" id="IPR000639">
    <property type="entry name" value="Epox_hydrolase-like"/>
</dbReference>
<dbReference type="PRINTS" id="PR00412">
    <property type="entry name" value="EPOXHYDRLASE"/>
</dbReference>
<reference evidence="3 4" key="1">
    <citation type="submission" date="2018-08" db="EMBL/GenBank/DDBJ databases">
        <title>Genomic Encyclopedia of Archaeal and Bacterial Type Strains, Phase II (KMG-II): from individual species to whole genera.</title>
        <authorList>
            <person name="Goeker M."/>
        </authorList>
    </citation>
    <scope>NUCLEOTIDE SEQUENCE [LARGE SCALE GENOMIC DNA]</scope>
    <source>
        <strain evidence="3 4">DSM 45791</strain>
    </source>
</reference>
<dbReference type="PANTHER" id="PTHR43329">
    <property type="entry name" value="EPOXIDE HYDROLASE"/>
    <property type="match status" value="1"/>
</dbReference>
<protein>
    <submittedName>
        <fullName evidence="3">Pimeloyl-ACP methyl ester carboxylesterase</fullName>
    </submittedName>
</protein>
<dbReference type="InterPro" id="IPR000073">
    <property type="entry name" value="AB_hydrolase_1"/>
</dbReference>
<dbReference type="RefSeq" id="WP_116173630.1">
    <property type="nucleotide sequence ID" value="NZ_CP144375.1"/>
</dbReference>
<gene>
    <name evidence="3" type="ORF">BCF44_1037</name>
</gene>
<evidence type="ECO:0000259" key="2">
    <source>
        <dbReference type="Pfam" id="PF00561"/>
    </source>
</evidence>
<dbReference type="InterPro" id="IPR029058">
    <property type="entry name" value="AB_hydrolase_fold"/>
</dbReference>
<dbReference type="OrthoDB" id="3507586at2"/>
<feature type="domain" description="AB hydrolase-1" evidence="2">
    <location>
        <begin position="34"/>
        <end position="140"/>
    </location>
</feature>
<dbReference type="Pfam" id="PF00561">
    <property type="entry name" value="Abhydrolase_1"/>
    <property type="match status" value="1"/>
</dbReference>
<evidence type="ECO:0000256" key="1">
    <source>
        <dbReference type="ARBA" id="ARBA00022801"/>
    </source>
</evidence>
<dbReference type="GO" id="GO:0016787">
    <property type="term" value="F:hydrolase activity"/>
    <property type="evidence" value="ECO:0007669"/>
    <property type="project" value="UniProtKB-KW"/>
</dbReference>
<comment type="caution">
    <text evidence="3">The sequence shown here is derived from an EMBL/GenBank/DDBJ whole genome shotgun (WGS) entry which is preliminary data.</text>
</comment>
<name>A0A3E0HYK4_9PSEU</name>
<dbReference type="EMBL" id="QUNO01000003">
    <property type="protein sequence ID" value="REH51558.1"/>
    <property type="molecule type" value="Genomic_DNA"/>
</dbReference>
<organism evidence="3 4">
    <name type="scientific">Kutzneria buriramensis</name>
    <dbReference type="NCBI Taxonomy" id="1045776"/>
    <lineage>
        <taxon>Bacteria</taxon>
        <taxon>Bacillati</taxon>
        <taxon>Actinomycetota</taxon>
        <taxon>Actinomycetes</taxon>
        <taxon>Pseudonocardiales</taxon>
        <taxon>Pseudonocardiaceae</taxon>
        <taxon>Kutzneria</taxon>
    </lineage>
</organism>
<proteinExistence type="predicted"/>
<dbReference type="AlphaFoldDB" id="A0A3E0HYK4"/>
<dbReference type="Proteomes" id="UP000256269">
    <property type="component" value="Unassembled WGS sequence"/>
</dbReference>
<dbReference type="Gene3D" id="3.40.50.1820">
    <property type="entry name" value="alpha/beta hydrolase"/>
    <property type="match status" value="1"/>
</dbReference>
<keyword evidence="4" id="KW-1185">Reference proteome</keyword>
<evidence type="ECO:0000313" key="4">
    <source>
        <dbReference type="Proteomes" id="UP000256269"/>
    </source>
</evidence>
<evidence type="ECO:0000313" key="3">
    <source>
        <dbReference type="EMBL" id="REH51558.1"/>
    </source>
</evidence>
<dbReference type="SUPFAM" id="SSF53474">
    <property type="entry name" value="alpha/beta-Hydrolases"/>
    <property type="match status" value="1"/>
</dbReference>